<dbReference type="InterPro" id="IPR026992">
    <property type="entry name" value="DIOX_N"/>
</dbReference>
<comment type="similarity">
    <text evidence="1 2">Belongs to the iron/ascorbate-dependent oxidoreductase family.</text>
</comment>
<evidence type="ECO:0000256" key="2">
    <source>
        <dbReference type="RuleBase" id="RU003682"/>
    </source>
</evidence>
<dbReference type="Gene3D" id="2.60.120.330">
    <property type="entry name" value="B-lactam Antibiotic, Isopenicillin N Synthase, Chain"/>
    <property type="match status" value="1"/>
</dbReference>
<evidence type="ECO:0000256" key="1">
    <source>
        <dbReference type="ARBA" id="ARBA00008056"/>
    </source>
</evidence>
<gene>
    <name evidence="4" type="ORF">LTR84_005765</name>
</gene>
<proteinExistence type="inferred from homology"/>
<organism evidence="4 5">
    <name type="scientific">Exophiala bonariae</name>
    <dbReference type="NCBI Taxonomy" id="1690606"/>
    <lineage>
        <taxon>Eukaryota</taxon>
        <taxon>Fungi</taxon>
        <taxon>Dikarya</taxon>
        <taxon>Ascomycota</taxon>
        <taxon>Pezizomycotina</taxon>
        <taxon>Eurotiomycetes</taxon>
        <taxon>Chaetothyriomycetidae</taxon>
        <taxon>Chaetothyriales</taxon>
        <taxon>Herpotrichiellaceae</taxon>
        <taxon>Exophiala</taxon>
    </lineage>
</organism>
<sequence length="321" mass="36747">MADSRVALDFTRIRNEIHNETQLALLEDFVQTINTQGAVVIKNVGLDDDTIQQAFSWTRLLFDLDGSTKEGCQHPAEPLPHRGYSAIGQERSGGNAFNYKESFDFGPAHDNLYPNIWPQQTPHSNFCPSEFRAFMERLFLNLHDVQLTILKALEEYLVVKGRLCAMHNLMQNEIRLLHYPSVPNAVLSNPKKAVRFGEHTDFGTITILLQNQPGGLQFQNYAGEWHEINSSPTDLVILFGDTLQRWTNDRLWAGKHRVVSPIARQDELETGERYSIAYFCKPNRDQSVGSLPEFMAHGDSTRYEDLTAEEYNQRQMRNLYG</sequence>
<name>A0AAV9N3M0_9EURO</name>
<dbReference type="AlphaFoldDB" id="A0AAV9N3M0"/>
<comment type="caution">
    <text evidence="4">The sequence shown here is derived from an EMBL/GenBank/DDBJ whole genome shotgun (WGS) entry which is preliminary data.</text>
</comment>
<dbReference type="InterPro" id="IPR050231">
    <property type="entry name" value="Iron_ascorbate_oxido_reductase"/>
</dbReference>
<dbReference type="InterPro" id="IPR044861">
    <property type="entry name" value="IPNS-like_FE2OG_OXY"/>
</dbReference>
<dbReference type="EMBL" id="JAVRRD010000021">
    <property type="protein sequence ID" value="KAK5048674.1"/>
    <property type="molecule type" value="Genomic_DNA"/>
</dbReference>
<dbReference type="Pfam" id="PF14226">
    <property type="entry name" value="DIOX_N"/>
    <property type="match status" value="1"/>
</dbReference>
<dbReference type="InterPro" id="IPR027443">
    <property type="entry name" value="IPNS-like_sf"/>
</dbReference>
<dbReference type="PANTHER" id="PTHR47990">
    <property type="entry name" value="2-OXOGLUTARATE (2OG) AND FE(II)-DEPENDENT OXYGENASE SUPERFAMILY PROTEIN-RELATED"/>
    <property type="match status" value="1"/>
</dbReference>
<evidence type="ECO:0000259" key="3">
    <source>
        <dbReference type="PROSITE" id="PS51471"/>
    </source>
</evidence>
<protein>
    <recommendedName>
        <fullName evidence="3">Fe2OG dioxygenase domain-containing protein</fullName>
    </recommendedName>
</protein>
<evidence type="ECO:0000313" key="4">
    <source>
        <dbReference type="EMBL" id="KAK5048674.1"/>
    </source>
</evidence>
<dbReference type="GO" id="GO:0016491">
    <property type="term" value="F:oxidoreductase activity"/>
    <property type="evidence" value="ECO:0007669"/>
    <property type="project" value="UniProtKB-KW"/>
</dbReference>
<keyword evidence="2" id="KW-0560">Oxidoreductase</keyword>
<dbReference type="GO" id="GO:0044283">
    <property type="term" value="P:small molecule biosynthetic process"/>
    <property type="evidence" value="ECO:0007669"/>
    <property type="project" value="UniProtKB-ARBA"/>
</dbReference>
<dbReference type="InterPro" id="IPR005123">
    <property type="entry name" value="Oxoglu/Fe-dep_dioxygenase_dom"/>
</dbReference>
<keyword evidence="2" id="KW-0408">Iron</keyword>
<dbReference type="GeneID" id="89973940"/>
<dbReference type="Proteomes" id="UP001358417">
    <property type="component" value="Unassembled WGS sequence"/>
</dbReference>
<keyword evidence="2" id="KW-0479">Metal-binding</keyword>
<dbReference type="GO" id="GO:0046872">
    <property type="term" value="F:metal ion binding"/>
    <property type="evidence" value="ECO:0007669"/>
    <property type="project" value="UniProtKB-KW"/>
</dbReference>
<reference evidence="4 5" key="1">
    <citation type="submission" date="2023-08" db="EMBL/GenBank/DDBJ databases">
        <title>Black Yeasts Isolated from many extreme environments.</title>
        <authorList>
            <person name="Coleine C."/>
            <person name="Stajich J.E."/>
            <person name="Selbmann L."/>
        </authorList>
    </citation>
    <scope>NUCLEOTIDE SEQUENCE [LARGE SCALE GENOMIC DNA]</scope>
    <source>
        <strain evidence="4 5">CCFEE 5792</strain>
    </source>
</reference>
<dbReference type="PROSITE" id="PS51471">
    <property type="entry name" value="FE2OG_OXY"/>
    <property type="match status" value="1"/>
</dbReference>
<dbReference type="SUPFAM" id="SSF51197">
    <property type="entry name" value="Clavaminate synthase-like"/>
    <property type="match status" value="1"/>
</dbReference>
<dbReference type="RefSeq" id="XP_064704033.1">
    <property type="nucleotide sequence ID" value="XM_064849330.1"/>
</dbReference>
<feature type="domain" description="Fe2OG dioxygenase" evidence="3">
    <location>
        <begin position="166"/>
        <end position="282"/>
    </location>
</feature>
<evidence type="ECO:0000313" key="5">
    <source>
        <dbReference type="Proteomes" id="UP001358417"/>
    </source>
</evidence>
<accession>A0AAV9N3M0</accession>
<dbReference type="Pfam" id="PF03171">
    <property type="entry name" value="2OG-FeII_Oxy"/>
    <property type="match status" value="1"/>
</dbReference>
<keyword evidence="5" id="KW-1185">Reference proteome</keyword>